<evidence type="ECO:0000313" key="6">
    <source>
        <dbReference type="EMBL" id="SNT68226.1"/>
    </source>
</evidence>
<keyword evidence="2" id="KW-0808">Transferase</keyword>
<keyword evidence="7" id="KW-1185">Reference proteome</keyword>
<dbReference type="PANTHER" id="PTHR43464:SF19">
    <property type="entry name" value="UBIQUINONE BIOSYNTHESIS O-METHYLTRANSFERASE, MITOCHONDRIAL"/>
    <property type="match status" value="1"/>
</dbReference>
<accession>A0A239PKA5</accession>
<dbReference type="GO" id="GO:0008168">
    <property type="term" value="F:methyltransferase activity"/>
    <property type="evidence" value="ECO:0007669"/>
    <property type="project" value="UniProtKB-KW"/>
</dbReference>
<dbReference type="Pfam" id="PF13649">
    <property type="entry name" value="Methyltransf_25"/>
    <property type="match status" value="1"/>
</dbReference>
<dbReference type="EMBL" id="FZQA01000001">
    <property type="protein sequence ID" value="SNT68226.1"/>
    <property type="molecule type" value="Genomic_DNA"/>
</dbReference>
<dbReference type="Proteomes" id="UP000198346">
    <property type="component" value="Unassembled WGS sequence"/>
</dbReference>
<dbReference type="SUPFAM" id="SSF53335">
    <property type="entry name" value="S-adenosyl-L-methionine-dependent methyltransferases"/>
    <property type="match status" value="1"/>
</dbReference>
<evidence type="ECO:0000259" key="5">
    <source>
        <dbReference type="Pfam" id="PF13649"/>
    </source>
</evidence>
<dbReference type="CDD" id="cd02440">
    <property type="entry name" value="AdoMet_MTases"/>
    <property type="match status" value="1"/>
</dbReference>
<keyword evidence="3" id="KW-0949">S-adenosyl-L-methionine</keyword>
<feature type="region of interest" description="Disordered" evidence="4">
    <location>
        <begin position="1"/>
        <end position="33"/>
    </location>
</feature>
<evidence type="ECO:0000256" key="1">
    <source>
        <dbReference type="ARBA" id="ARBA00022603"/>
    </source>
</evidence>
<dbReference type="InterPro" id="IPR029063">
    <property type="entry name" value="SAM-dependent_MTases_sf"/>
</dbReference>
<evidence type="ECO:0000256" key="4">
    <source>
        <dbReference type="SAM" id="MobiDB-lite"/>
    </source>
</evidence>
<reference evidence="6 7" key="1">
    <citation type="submission" date="2017-07" db="EMBL/GenBank/DDBJ databases">
        <authorList>
            <person name="Sun Z.S."/>
            <person name="Albrecht U."/>
            <person name="Echele G."/>
            <person name="Lee C.C."/>
        </authorList>
    </citation>
    <scope>NUCLEOTIDE SEQUENCE [LARGE SCALE GENOMIC DNA]</scope>
    <source>
        <strain evidence="6 7">CGMCC 1.12710</strain>
    </source>
</reference>
<sequence>MTGLVLMNAGAAPSRHDPAPLRRRIPPMNEHGNGRKDYTPALGAHWLTPFYDFAIAAFTREGVWRGALVDLVDPQPDDRILDVGCGTGSLAVRLGRVADVVGVDPDPAVLARARAKAAKSRARARFAQGFLRAGLLPEGWRPTKAVSSLVLHQTPLEEKRRIIGEIHALLAPGGVFCLADYGRQPDRAQRFLFRALVQSVDGVENTEPNAQGVIETLLAEAGFAPSTPARVVRTPTGAVSLWRAVRQ</sequence>
<proteinExistence type="predicted"/>
<evidence type="ECO:0000256" key="2">
    <source>
        <dbReference type="ARBA" id="ARBA00022679"/>
    </source>
</evidence>
<name>A0A239PKA5_9PROT</name>
<dbReference type="Gene3D" id="3.40.50.150">
    <property type="entry name" value="Vaccinia Virus protein VP39"/>
    <property type="match status" value="1"/>
</dbReference>
<protein>
    <submittedName>
        <fullName evidence="6">Ubiquinone/menaquinone biosynthesis C-methylase UbiE</fullName>
    </submittedName>
</protein>
<dbReference type="AlphaFoldDB" id="A0A239PKA5"/>
<evidence type="ECO:0000256" key="3">
    <source>
        <dbReference type="ARBA" id="ARBA00022691"/>
    </source>
</evidence>
<dbReference type="GO" id="GO:0032259">
    <property type="term" value="P:methylation"/>
    <property type="evidence" value="ECO:0007669"/>
    <property type="project" value="UniProtKB-KW"/>
</dbReference>
<dbReference type="PANTHER" id="PTHR43464">
    <property type="entry name" value="METHYLTRANSFERASE"/>
    <property type="match status" value="1"/>
</dbReference>
<feature type="domain" description="Methyltransferase" evidence="5">
    <location>
        <begin position="80"/>
        <end position="174"/>
    </location>
</feature>
<keyword evidence="1 6" id="KW-0489">Methyltransferase</keyword>
<gene>
    <name evidence="6" type="ORF">SAMN06297382_0727</name>
</gene>
<dbReference type="InterPro" id="IPR041698">
    <property type="entry name" value="Methyltransf_25"/>
</dbReference>
<keyword evidence="6" id="KW-0830">Ubiquinone</keyword>
<organism evidence="6 7">
    <name type="scientific">Amphiplicatus metriothermophilus</name>
    <dbReference type="NCBI Taxonomy" id="1519374"/>
    <lineage>
        <taxon>Bacteria</taxon>
        <taxon>Pseudomonadati</taxon>
        <taxon>Pseudomonadota</taxon>
        <taxon>Alphaproteobacteria</taxon>
        <taxon>Parvularculales</taxon>
        <taxon>Parvularculaceae</taxon>
        <taxon>Amphiplicatus</taxon>
    </lineage>
</organism>
<evidence type="ECO:0000313" key="7">
    <source>
        <dbReference type="Proteomes" id="UP000198346"/>
    </source>
</evidence>